<keyword evidence="7" id="KW-0813">Transport</keyword>
<keyword evidence="10" id="KW-1185">Reference proteome</keyword>
<evidence type="ECO:0000256" key="3">
    <source>
        <dbReference type="ARBA" id="ARBA00022475"/>
    </source>
</evidence>
<dbReference type="Proteomes" id="UP000298471">
    <property type="component" value="Unassembled WGS sequence"/>
</dbReference>
<dbReference type="EMBL" id="SRMB01000002">
    <property type="protein sequence ID" value="TGE27539.1"/>
    <property type="molecule type" value="Genomic_DNA"/>
</dbReference>
<reference evidence="9 10" key="1">
    <citation type="submission" date="2019-04" db="EMBL/GenBank/DDBJ databases">
        <authorList>
            <person name="Feng G."/>
            <person name="Zhang J."/>
            <person name="Zhu H."/>
        </authorList>
    </citation>
    <scope>NUCLEOTIDE SEQUENCE [LARGE SCALE GENOMIC DNA]</scope>
    <source>
        <strain evidence="9 10">9PBR-1</strain>
    </source>
</reference>
<feature type="transmembrane region" description="Helical" evidence="8">
    <location>
        <begin position="27"/>
        <end position="47"/>
    </location>
</feature>
<dbReference type="RefSeq" id="WP_135395600.1">
    <property type="nucleotide sequence ID" value="NZ_SRMB01000002.1"/>
</dbReference>
<evidence type="ECO:0000256" key="5">
    <source>
        <dbReference type="ARBA" id="ARBA00022989"/>
    </source>
</evidence>
<accession>A0A4Z0QDV8</accession>
<evidence type="ECO:0000256" key="6">
    <source>
        <dbReference type="ARBA" id="ARBA00023136"/>
    </source>
</evidence>
<dbReference type="PANTHER" id="PTHR30558:SF3">
    <property type="entry name" value="BIOPOLYMER TRANSPORT PROTEIN EXBD-RELATED"/>
    <property type="match status" value="1"/>
</dbReference>
<evidence type="ECO:0000256" key="1">
    <source>
        <dbReference type="ARBA" id="ARBA00004162"/>
    </source>
</evidence>
<comment type="similarity">
    <text evidence="2 7">Belongs to the ExbD/TolR family.</text>
</comment>
<dbReference type="OrthoDB" id="952702at2"/>
<keyword evidence="6 8" id="KW-0472">Membrane</keyword>
<keyword evidence="3" id="KW-1003">Cell membrane</keyword>
<name>A0A4Z0QDV8_9BACT</name>
<protein>
    <submittedName>
        <fullName evidence="9">Biopolymer transporter ExbD</fullName>
    </submittedName>
</protein>
<dbReference type="GO" id="GO:0015031">
    <property type="term" value="P:protein transport"/>
    <property type="evidence" value="ECO:0007669"/>
    <property type="project" value="UniProtKB-KW"/>
</dbReference>
<comment type="subcellular location">
    <subcellularLocation>
        <location evidence="1">Cell membrane</location>
        <topology evidence="1">Single-pass membrane protein</topology>
    </subcellularLocation>
    <subcellularLocation>
        <location evidence="7">Cell membrane</location>
        <topology evidence="7">Single-pass type II membrane protein</topology>
    </subcellularLocation>
</comment>
<dbReference type="GO" id="GO:0022857">
    <property type="term" value="F:transmembrane transporter activity"/>
    <property type="evidence" value="ECO:0007669"/>
    <property type="project" value="InterPro"/>
</dbReference>
<comment type="caution">
    <text evidence="9">The sequence shown here is derived from an EMBL/GenBank/DDBJ whole genome shotgun (WGS) entry which is preliminary data.</text>
</comment>
<keyword evidence="5 8" id="KW-1133">Transmembrane helix</keyword>
<evidence type="ECO:0000313" key="10">
    <source>
        <dbReference type="Proteomes" id="UP000298471"/>
    </source>
</evidence>
<dbReference type="GO" id="GO:0005886">
    <property type="term" value="C:plasma membrane"/>
    <property type="evidence" value="ECO:0007669"/>
    <property type="project" value="UniProtKB-SubCell"/>
</dbReference>
<keyword evidence="7" id="KW-0653">Protein transport</keyword>
<dbReference type="InterPro" id="IPR003400">
    <property type="entry name" value="ExbD"/>
</dbReference>
<organism evidence="9 10">
    <name type="scientific">Hymenobacter metallicola</name>
    <dbReference type="NCBI Taxonomy" id="2563114"/>
    <lineage>
        <taxon>Bacteria</taxon>
        <taxon>Pseudomonadati</taxon>
        <taxon>Bacteroidota</taxon>
        <taxon>Cytophagia</taxon>
        <taxon>Cytophagales</taxon>
        <taxon>Hymenobacteraceae</taxon>
        <taxon>Hymenobacter</taxon>
    </lineage>
</organism>
<keyword evidence="4 7" id="KW-0812">Transmembrane</keyword>
<proteinExistence type="inferred from homology"/>
<sequence length="172" mass="19379">MANSQPAPNTSLRSARRSFRRILHPDMTPMVGLGFLLVTFFLLAADFKKPTVMQLTMPVSSREEGTCCGCRSAGALTLLLGKGGQVHYYKGMYFEEMPKLHTIYGGSSGLRRFILEERASNPSVVILIKPTADAKYRDLVDVLDEMNITDQKKYAVMDLYKLDYALLKRYNL</sequence>
<evidence type="ECO:0000313" key="9">
    <source>
        <dbReference type="EMBL" id="TGE27539.1"/>
    </source>
</evidence>
<evidence type="ECO:0000256" key="4">
    <source>
        <dbReference type="ARBA" id="ARBA00022692"/>
    </source>
</evidence>
<gene>
    <name evidence="9" type="ORF">E5K02_14290</name>
</gene>
<dbReference type="Pfam" id="PF02472">
    <property type="entry name" value="ExbD"/>
    <property type="match status" value="1"/>
</dbReference>
<dbReference type="AlphaFoldDB" id="A0A4Z0QDV8"/>
<evidence type="ECO:0000256" key="2">
    <source>
        <dbReference type="ARBA" id="ARBA00005811"/>
    </source>
</evidence>
<evidence type="ECO:0000256" key="8">
    <source>
        <dbReference type="SAM" id="Phobius"/>
    </source>
</evidence>
<evidence type="ECO:0000256" key="7">
    <source>
        <dbReference type="RuleBase" id="RU003879"/>
    </source>
</evidence>
<dbReference type="PANTHER" id="PTHR30558">
    <property type="entry name" value="EXBD MEMBRANE COMPONENT OF PMF-DRIVEN MACROMOLECULE IMPORT SYSTEM"/>
    <property type="match status" value="1"/>
</dbReference>